<dbReference type="Gene3D" id="2.170.130.10">
    <property type="entry name" value="TonB-dependent receptor, plug domain"/>
    <property type="match status" value="1"/>
</dbReference>
<evidence type="ECO:0000256" key="5">
    <source>
        <dbReference type="ARBA" id="ARBA00022496"/>
    </source>
</evidence>
<dbReference type="InterPro" id="IPR037066">
    <property type="entry name" value="Plug_dom_sf"/>
</dbReference>
<keyword evidence="20" id="KW-1185">Reference proteome</keyword>
<evidence type="ECO:0000256" key="3">
    <source>
        <dbReference type="ARBA" id="ARBA00022448"/>
    </source>
</evidence>
<keyword evidence="4 14" id="KW-1134">Transmembrane beta strand</keyword>
<dbReference type="STRING" id="758825.SAMN02982985_03613"/>
<dbReference type="SUPFAM" id="SSF56935">
    <property type="entry name" value="Porins"/>
    <property type="match status" value="1"/>
</dbReference>
<evidence type="ECO:0000256" key="1">
    <source>
        <dbReference type="ARBA" id="ARBA00004571"/>
    </source>
</evidence>
<keyword evidence="13 14" id="KW-0998">Cell outer membrane</keyword>
<evidence type="ECO:0000256" key="16">
    <source>
        <dbReference type="SAM" id="MobiDB-lite"/>
    </source>
</evidence>
<dbReference type="EMBL" id="FOTW01000017">
    <property type="protein sequence ID" value="SFM31328.1"/>
    <property type="molecule type" value="Genomic_DNA"/>
</dbReference>
<dbReference type="PANTHER" id="PTHR32552:SF89">
    <property type="entry name" value="CATECHOLATE SIDEROPHORE RECEPTOR FIU"/>
    <property type="match status" value="1"/>
</dbReference>
<accession>A0A1I4PU62</accession>
<feature type="region of interest" description="Disordered" evidence="16">
    <location>
        <begin position="1"/>
        <end position="22"/>
    </location>
</feature>
<evidence type="ECO:0000256" key="6">
    <source>
        <dbReference type="ARBA" id="ARBA00022692"/>
    </source>
</evidence>
<comment type="subcellular location">
    <subcellularLocation>
        <location evidence="1 14">Cell outer membrane</location>
        <topology evidence="1 14">Multi-pass membrane protein</topology>
    </subcellularLocation>
</comment>
<dbReference type="Pfam" id="PF07715">
    <property type="entry name" value="Plug"/>
    <property type="match status" value="1"/>
</dbReference>
<dbReference type="GO" id="GO:0015344">
    <property type="term" value="F:siderophore uptake transmembrane transporter activity"/>
    <property type="evidence" value="ECO:0007669"/>
    <property type="project" value="TreeGrafter"/>
</dbReference>
<organism evidence="19 20">
    <name type="scientific">Rugamonas rubra</name>
    <dbReference type="NCBI Taxonomy" id="758825"/>
    <lineage>
        <taxon>Bacteria</taxon>
        <taxon>Pseudomonadati</taxon>
        <taxon>Pseudomonadota</taxon>
        <taxon>Betaproteobacteria</taxon>
        <taxon>Burkholderiales</taxon>
        <taxon>Oxalobacteraceae</taxon>
        <taxon>Telluria group</taxon>
        <taxon>Rugamonas</taxon>
    </lineage>
</organism>
<dbReference type="PANTHER" id="PTHR32552">
    <property type="entry name" value="FERRICHROME IRON RECEPTOR-RELATED"/>
    <property type="match status" value="1"/>
</dbReference>
<keyword evidence="6 14" id="KW-0812">Transmembrane</keyword>
<sequence>MAHLLKQSATGAKNPDRCLGSLTAAPMRRTTHLEETMDTRNVKLSGIAAAVALAVLQMGAAHAQQAGAAGDNKTDGLNLERVVVTGTTGGSSKMKSSVSVSTMELDAIQQGAPTSAAEVLRSVPGLRSESSGGEGNANITVRGVPISAGGSRYVQLQEDGLPVLQSGDFNFITPDSYVKIDGSLDHLEVVRGGSASTLASNSPGGIVNFISKTGAERGGHIGISRGLGYDETRYDFDYGAPISDKTRFFIGGHYRSGEGIRKTGLSSADGGQIRGNITHELDNGFIRLSFKHLDDKSPSALPVPVQVVNREVREIAGIDPRKVTFYSPHWVRDVVLDKNNNHVSTNVNDGLSVKSDAVGLEASFDLGSGWTLSDKFRKASNSGRFAGVFAANNGTLGNYVFATGPNKGQAYNGRAFSAVVFNTSIDDAGNTLNDAKLAKTFALADGAKLTTTAGLYSSIQKLGLTWNFNEYLMQASGDKPALLQTASATPGLVGPAFGGCCSRAVDMEYKLTSPYLALAWEQGALNLDASVRQDRQRASGTANIATGGLRYDPATQQLVDYEMNHNSYSVGGNYKIDRNLAVFARVSDGVAFNADRILFGTPLDGSAPININTVKQIEGGVKWRSGGVSTFATLFQAKTDESNYEATTQRSTSNKYDAKGIELEAAYSAGDFRVNGGLTYTKAKITGTAPGDVAVIGNTPRRQAKVVYQIAPSYTWNDATFGASIVGTGKSWADDAHTINMPAYQVVNAFLNYQLNAKALLSLTANNLFDKIGYTEVEGDGHAARSITGRAVKLSLSYAF</sequence>
<evidence type="ECO:0000256" key="7">
    <source>
        <dbReference type="ARBA" id="ARBA00022729"/>
    </source>
</evidence>
<evidence type="ECO:0000256" key="15">
    <source>
        <dbReference type="RuleBase" id="RU003357"/>
    </source>
</evidence>
<gene>
    <name evidence="19" type="ORF">SAMN02982985_03613</name>
</gene>
<dbReference type="Gene3D" id="2.40.170.20">
    <property type="entry name" value="TonB-dependent receptor, beta-barrel domain"/>
    <property type="match status" value="1"/>
</dbReference>
<dbReference type="InterPro" id="IPR039426">
    <property type="entry name" value="TonB-dep_rcpt-like"/>
</dbReference>
<feature type="domain" description="TonB-dependent receptor-like beta-barrel" evidence="17">
    <location>
        <begin position="346"/>
        <end position="768"/>
    </location>
</feature>
<keyword evidence="5" id="KW-0410">Iron transport</keyword>
<keyword evidence="3 14" id="KW-0813">Transport</keyword>
<proteinExistence type="inferred from homology"/>
<dbReference type="InterPro" id="IPR036942">
    <property type="entry name" value="Beta-barrel_TonB_sf"/>
</dbReference>
<evidence type="ECO:0000256" key="2">
    <source>
        <dbReference type="ARBA" id="ARBA00009810"/>
    </source>
</evidence>
<dbReference type="AlphaFoldDB" id="A0A1I4PU62"/>
<evidence type="ECO:0000313" key="20">
    <source>
        <dbReference type="Proteomes" id="UP000199470"/>
    </source>
</evidence>
<evidence type="ECO:0000256" key="9">
    <source>
        <dbReference type="ARBA" id="ARBA00023065"/>
    </source>
</evidence>
<evidence type="ECO:0000256" key="11">
    <source>
        <dbReference type="ARBA" id="ARBA00023136"/>
    </source>
</evidence>
<evidence type="ECO:0000256" key="4">
    <source>
        <dbReference type="ARBA" id="ARBA00022452"/>
    </source>
</evidence>
<keyword evidence="11 14" id="KW-0472">Membrane</keyword>
<comment type="similarity">
    <text evidence="2 14 15">Belongs to the TonB-dependent receptor family.</text>
</comment>
<dbReference type="PROSITE" id="PS52016">
    <property type="entry name" value="TONB_DEPENDENT_REC_3"/>
    <property type="match status" value="1"/>
</dbReference>
<evidence type="ECO:0000256" key="14">
    <source>
        <dbReference type="PROSITE-ProRule" id="PRU01360"/>
    </source>
</evidence>
<evidence type="ECO:0000256" key="10">
    <source>
        <dbReference type="ARBA" id="ARBA00023077"/>
    </source>
</evidence>
<evidence type="ECO:0000313" key="19">
    <source>
        <dbReference type="EMBL" id="SFM31328.1"/>
    </source>
</evidence>
<keyword evidence="9" id="KW-0406">Ion transport</keyword>
<name>A0A1I4PU62_9BURK</name>
<dbReference type="InterPro" id="IPR000531">
    <property type="entry name" value="Beta-barrel_TonB"/>
</dbReference>
<feature type="domain" description="TonB-dependent receptor plug" evidence="18">
    <location>
        <begin position="93"/>
        <end position="206"/>
    </location>
</feature>
<keyword evidence="10 15" id="KW-0798">TonB box</keyword>
<dbReference type="InterPro" id="IPR012910">
    <property type="entry name" value="Plug_dom"/>
</dbReference>
<evidence type="ECO:0000256" key="13">
    <source>
        <dbReference type="ARBA" id="ARBA00023237"/>
    </source>
</evidence>
<dbReference type="GO" id="GO:0009279">
    <property type="term" value="C:cell outer membrane"/>
    <property type="evidence" value="ECO:0007669"/>
    <property type="project" value="UniProtKB-SubCell"/>
</dbReference>
<evidence type="ECO:0000256" key="12">
    <source>
        <dbReference type="ARBA" id="ARBA00023170"/>
    </source>
</evidence>
<keyword evidence="7" id="KW-0732">Signal</keyword>
<reference evidence="19 20" key="1">
    <citation type="submission" date="2016-10" db="EMBL/GenBank/DDBJ databases">
        <authorList>
            <person name="de Groot N.N."/>
        </authorList>
    </citation>
    <scope>NUCLEOTIDE SEQUENCE [LARGE SCALE GENOMIC DNA]</scope>
    <source>
        <strain evidence="19 20">ATCC 43154</strain>
    </source>
</reference>
<keyword evidence="8" id="KW-0408">Iron</keyword>
<evidence type="ECO:0000259" key="17">
    <source>
        <dbReference type="Pfam" id="PF00593"/>
    </source>
</evidence>
<keyword evidence="12 19" id="KW-0675">Receptor</keyword>
<dbReference type="Proteomes" id="UP000199470">
    <property type="component" value="Unassembled WGS sequence"/>
</dbReference>
<evidence type="ECO:0000256" key="8">
    <source>
        <dbReference type="ARBA" id="ARBA00023004"/>
    </source>
</evidence>
<evidence type="ECO:0000259" key="18">
    <source>
        <dbReference type="Pfam" id="PF07715"/>
    </source>
</evidence>
<protein>
    <submittedName>
        <fullName evidence="19">Outer membrane receptor proteins, mostly Fe transport</fullName>
    </submittedName>
</protein>
<dbReference type="Pfam" id="PF00593">
    <property type="entry name" value="TonB_dep_Rec_b-barrel"/>
    <property type="match status" value="1"/>
</dbReference>